<sequence>MKSTTSSPSIQTQTLGDGTTSTAITVAEQPMGSAMMKAVEGGEKSRESLQIEQEPARRIRGGCICLPCAWPLCCTCCTAMLVGMGIMAAEK</sequence>
<reference evidence="3" key="1">
    <citation type="submission" date="2018-04" db="EMBL/GenBank/DDBJ databases">
        <title>Whole genome sequencing of Hypsizygus marmoreus.</title>
        <authorList>
            <person name="Choi I.-G."/>
            <person name="Min B."/>
            <person name="Kim J.-G."/>
            <person name="Kim S."/>
            <person name="Oh Y.-L."/>
            <person name="Kong W.-S."/>
            <person name="Park H."/>
            <person name="Jeong J."/>
            <person name="Song E.-S."/>
        </authorList>
    </citation>
    <scope>NUCLEOTIDE SEQUENCE [LARGE SCALE GENOMIC DNA]</scope>
    <source>
        <strain evidence="3">51987-8</strain>
    </source>
</reference>
<evidence type="ECO:0000256" key="2">
    <source>
        <dbReference type="SAM" id="Phobius"/>
    </source>
</evidence>
<gene>
    <name evidence="3" type="ORF">Hypma_012359</name>
</gene>
<organism evidence="3 4">
    <name type="scientific">Hypsizygus marmoreus</name>
    <name type="common">White beech mushroom</name>
    <name type="synonym">Agaricus marmoreus</name>
    <dbReference type="NCBI Taxonomy" id="39966"/>
    <lineage>
        <taxon>Eukaryota</taxon>
        <taxon>Fungi</taxon>
        <taxon>Dikarya</taxon>
        <taxon>Basidiomycota</taxon>
        <taxon>Agaricomycotina</taxon>
        <taxon>Agaricomycetes</taxon>
        <taxon>Agaricomycetidae</taxon>
        <taxon>Agaricales</taxon>
        <taxon>Tricholomatineae</taxon>
        <taxon>Lyophyllaceae</taxon>
        <taxon>Hypsizygus</taxon>
    </lineage>
</organism>
<dbReference type="AlphaFoldDB" id="A0A369K9A0"/>
<evidence type="ECO:0000256" key="1">
    <source>
        <dbReference type="SAM" id="MobiDB-lite"/>
    </source>
</evidence>
<comment type="caution">
    <text evidence="3">The sequence shown here is derived from an EMBL/GenBank/DDBJ whole genome shotgun (WGS) entry which is preliminary data.</text>
</comment>
<dbReference type="EMBL" id="LUEZ02000007">
    <property type="protein sequence ID" value="RDB30152.1"/>
    <property type="molecule type" value="Genomic_DNA"/>
</dbReference>
<feature type="compositionally biased region" description="Low complexity" evidence="1">
    <location>
        <begin position="1"/>
        <end position="14"/>
    </location>
</feature>
<dbReference type="Proteomes" id="UP000076154">
    <property type="component" value="Unassembled WGS sequence"/>
</dbReference>
<evidence type="ECO:0000313" key="3">
    <source>
        <dbReference type="EMBL" id="RDB30152.1"/>
    </source>
</evidence>
<feature type="region of interest" description="Disordered" evidence="1">
    <location>
        <begin position="1"/>
        <end position="22"/>
    </location>
</feature>
<evidence type="ECO:0000313" key="4">
    <source>
        <dbReference type="Proteomes" id="UP000076154"/>
    </source>
</evidence>
<dbReference type="InParanoid" id="A0A369K9A0"/>
<keyword evidence="4" id="KW-1185">Reference proteome</keyword>
<protein>
    <submittedName>
        <fullName evidence="3">Uncharacterized protein</fullName>
    </submittedName>
</protein>
<keyword evidence="2" id="KW-1133">Transmembrane helix</keyword>
<name>A0A369K9A0_HYPMA</name>
<accession>A0A369K9A0</accession>
<keyword evidence="2" id="KW-0812">Transmembrane</keyword>
<feature type="transmembrane region" description="Helical" evidence="2">
    <location>
        <begin position="69"/>
        <end position="89"/>
    </location>
</feature>
<keyword evidence="2" id="KW-0472">Membrane</keyword>
<proteinExistence type="predicted"/>